<accession>A0A8H6KUE8</accession>
<name>A0A8H6KUE8_9PEZI</name>
<dbReference type="AlphaFoldDB" id="A0A8H6KUE8"/>
<protein>
    <submittedName>
        <fullName evidence="1">Uncharacterized protein</fullName>
    </submittedName>
</protein>
<keyword evidence="2" id="KW-1185">Reference proteome</keyword>
<proteinExistence type="predicted"/>
<dbReference type="EMBL" id="WIGM01000137">
    <property type="protein sequence ID" value="KAF6837839.1"/>
    <property type="molecule type" value="Genomic_DNA"/>
</dbReference>
<sequence length="147" mass="15585">MTLTARPCPRPPDWLVVCGLWGGDKVSPGDVGAESASKWVRPSGGPMAGGTHSPLGWAAAIGRSLCGVGSAVIREDAPHMHHPAAASQGPTWMHGGPCAFPGDDIGASRSSCGAVLVQQHRAVDVDGGHRRRWWCRWLLKLVRFIVH</sequence>
<evidence type="ECO:0000313" key="2">
    <source>
        <dbReference type="Proteomes" id="UP000639643"/>
    </source>
</evidence>
<gene>
    <name evidence="1" type="ORF">CMUS01_04874</name>
</gene>
<comment type="caution">
    <text evidence="1">The sequence shown here is derived from an EMBL/GenBank/DDBJ whole genome shotgun (WGS) entry which is preliminary data.</text>
</comment>
<dbReference type="Proteomes" id="UP000639643">
    <property type="component" value="Unassembled WGS sequence"/>
</dbReference>
<reference evidence="1" key="1">
    <citation type="journal article" date="2020" name="Phytopathology">
        <title>Genome Sequence Resources of Colletotrichum truncatum, C. plurivorum, C. musicola, and C. sojae: Four Species Pathogenic to Soybean (Glycine max).</title>
        <authorList>
            <person name="Rogerio F."/>
            <person name="Boufleur T.R."/>
            <person name="Ciampi-Guillardi M."/>
            <person name="Sukno S.A."/>
            <person name="Thon M.R."/>
            <person name="Massola Junior N.S."/>
            <person name="Baroncelli R."/>
        </authorList>
    </citation>
    <scope>NUCLEOTIDE SEQUENCE</scope>
    <source>
        <strain evidence="1">LFN0074</strain>
    </source>
</reference>
<organism evidence="1 2">
    <name type="scientific">Colletotrichum musicola</name>
    <dbReference type="NCBI Taxonomy" id="2175873"/>
    <lineage>
        <taxon>Eukaryota</taxon>
        <taxon>Fungi</taxon>
        <taxon>Dikarya</taxon>
        <taxon>Ascomycota</taxon>
        <taxon>Pezizomycotina</taxon>
        <taxon>Sordariomycetes</taxon>
        <taxon>Hypocreomycetidae</taxon>
        <taxon>Glomerellales</taxon>
        <taxon>Glomerellaceae</taxon>
        <taxon>Colletotrichum</taxon>
        <taxon>Colletotrichum orchidearum species complex</taxon>
    </lineage>
</organism>
<evidence type="ECO:0000313" key="1">
    <source>
        <dbReference type="EMBL" id="KAF6837839.1"/>
    </source>
</evidence>